<dbReference type="RefSeq" id="XP_002178312.1">
    <property type="nucleotide sequence ID" value="XM_002178276.1"/>
</dbReference>
<keyword evidence="2" id="KW-1133">Transmembrane helix</keyword>
<feature type="compositionally biased region" description="Acidic residues" evidence="1">
    <location>
        <begin position="1160"/>
        <end position="1183"/>
    </location>
</feature>
<dbReference type="SUPFAM" id="SSF52087">
    <property type="entry name" value="CRAL/TRIO domain"/>
    <property type="match status" value="1"/>
</dbReference>
<dbReference type="Gene3D" id="3.40.525.10">
    <property type="entry name" value="CRAL-TRIO lipid binding domain"/>
    <property type="match status" value="1"/>
</dbReference>
<feature type="region of interest" description="Disordered" evidence="1">
    <location>
        <begin position="426"/>
        <end position="459"/>
    </location>
</feature>
<evidence type="ECO:0000256" key="2">
    <source>
        <dbReference type="SAM" id="Phobius"/>
    </source>
</evidence>
<organism evidence="3 4">
    <name type="scientific">Phaeodactylum tricornutum (strain CCAP 1055/1)</name>
    <dbReference type="NCBI Taxonomy" id="556484"/>
    <lineage>
        <taxon>Eukaryota</taxon>
        <taxon>Sar</taxon>
        <taxon>Stramenopiles</taxon>
        <taxon>Ochrophyta</taxon>
        <taxon>Bacillariophyta</taxon>
        <taxon>Bacillariophyceae</taxon>
        <taxon>Bacillariophycidae</taxon>
        <taxon>Naviculales</taxon>
        <taxon>Phaeodactylaceae</taxon>
        <taxon>Phaeodactylum</taxon>
    </lineage>
</organism>
<dbReference type="CDD" id="cd00170">
    <property type="entry name" value="SEC14"/>
    <property type="match status" value="1"/>
</dbReference>
<evidence type="ECO:0000256" key="1">
    <source>
        <dbReference type="SAM" id="MobiDB-lite"/>
    </source>
</evidence>
<dbReference type="KEGG" id="pti:PHATRDRAFT_44532"/>
<keyword evidence="2" id="KW-0472">Membrane</keyword>
<dbReference type="OMA" id="NPIFYFR"/>
<dbReference type="EMBL" id="CM000607">
    <property type="protein sequence ID" value="EEC49977.1"/>
    <property type="molecule type" value="Genomic_DNA"/>
</dbReference>
<protein>
    <submittedName>
        <fullName evidence="3">Uncharacterized protein</fullName>
    </submittedName>
</protein>
<feature type="region of interest" description="Disordered" evidence="1">
    <location>
        <begin position="1160"/>
        <end position="1196"/>
    </location>
</feature>
<proteinExistence type="predicted"/>
<dbReference type="InterPro" id="IPR001251">
    <property type="entry name" value="CRAL-TRIO_dom"/>
</dbReference>
<keyword evidence="4" id="KW-1185">Reference proteome</keyword>
<dbReference type="Proteomes" id="UP000000759">
    <property type="component" value="Chromosome 4"/>
</dbReference>
<dbReference type="InterPro" id="IPR036865">
    <property type="entry name" value="CRAL-TRIO_dom_sf"/>
</dbReference>
<reference evidence="3 4" key="1">
    <citation type="journal article" date="2008" name="Nature">
        <title>The Phaeodactylum genome reveals the evolutionary history of diatom genomes.</title>
        <authorList>
            <person name="Bowler C."/>
            <person name="Allen A.E."/>
            <person name="Badger J.H."/>
            <person name="Grimwood J."/>
            <person name="Jabbari K."/>
            <person name="Kuo A."/>
            <person name="Maheswari U."/>
            <person name="Martens C."/>
            <person name="Maumus F."/>
            <person name="Otillar R.P."/>
            <person name="Rayko E."/>
            <person name="Salamov A."/>
            <person name="Vandepoele K."/>
            <person name="Beszteri B."/>
            <person name="Gruber A."/>
            <person name="Heijde M."/>
            <person name="Katinka M."/>
            <person name="Mock T."/>
            <person name="Valentin K."/>
            <person name="Verret F."/>
            <person name="Berges J.A."/>
            <person name="Brownlee C."/>
            <person name="Cadoret J.P."/>
            <person name="Chiovitti A."/>
            <person name="Choi C.J."/>
            <person name="Coesel S."/>
            <person name="De Martino A."/>
            <person name="Detter J.C."/>
            <person name="Durkin C."/>
            <person name="Falciatore A."/>
            <person name="Fournet J."/>
            <person name="Haruta M."/>
            <person name="Huysman M.J."/>
            <person name="Jenkins B.D."/>
            <person name="Jiroutova K."/>
            <person name="Jorgensen R.E."/>
            <person name="Joubert Y."/>
            <person name="Kaplan A."/>
            <person name="Kroger N."/>
            <person name="Kroth P.G."/>
            <person name="La Roche J."/>
            <person name="Lindquist E."/>
            <person name="Lommer M."/>
            <person name="Martin-Jezequel V."/>
            <person name="Lopez P.J."/>
            <person name="Lucas S."/>
            <person name="Mangogna M."/>
            <person name="McGinnis K."/>
            <person name="Medlin L.K."/>
            <person name="Montsant A."/>
            <person name="Oudot-Le Secq M.P."/>
            <person name="Napoli C."/>
            <person name="Obornik M."/>
            <person name="Parker M.S."/>
            <person name="Petit J.L."/>
            <person name="Porcel B.M."/>
            <person name="Poulsen N."/>
            <person name="Robison M."/>
            <person name="Rychlewski L."/>
            <person name="Rynearson T.A."/>
            <person name="Schmutz J."/>
            <person name="Shapiro H."/>
            <person name="Siaut M."/>
            <person name="Stanley M."/>
            <person name="Sussman M.R."/>
            <person name="Taylor A.R."/>
            <person name="Vardi A."/>
            <person name="von Dassow P."/>
            <person name="Vyverman W."/>
            <person name="Willis A."/>
            <person name="Wyrwicz L.S."/>
            <person name="Rokhsar D.S."/>
            <person name="Weissenbach J."/>
            <person name="Armbrust E.V."/>
            <person name="Green B.R."/>
            <person name="Van de Peer Y."/>
            <person name="Grigoriev I.V."/>
        </authorList>
    </citation>
    <scope>NUCLEOTIDE SEQUENCE [LARGE SCALE GENOMIC DNA]</scope>
    <source>
        <strain evidence="3 4">CCAP 1055/1</strain>
    </source>
</reference>
<keyword evidence="2" id="KW-0812">Transmembrane</keyword>
<dbReference type="GeneID" id="7197787"/>
<gene>
    <name evidence="3" type="ORF">PHATRDRAFT_44532</name>
</gene>
<accession>B7FUF3</accession>
<evidence type="ECO:0000313" key="3">
    <source>
        <dbReference type="EMBL" id="EEC49977.1"/>
    </source>
</evidence>
<dbReference type="PaxDb" id="2850-Phatr44532"/>
<dbReference type="HOGENOM" id="CLU_261783_0_0_1"/>
<name>B7FUF3_PHATC</name>
<sequence length="1297" mass="146659">MTTVSQAVPEMPDLLDDPIGGSVPPSDTASLFPGITRSLFSNVKLPALWMVAYKNAERRVEGMPLAYMFVSLLSAVFWIGVWRVYRRQKRRLQLSLRSQRPRPPSLLLSGSARARASTSESGARSWSSFTARQWWWRRTRVPERTRSQDFPPNTSAYSSWKDHSQRSASNSFAHEMMLAAYDDDEDWMYEKNYERQQPSEESHARYYGPSVTTIAFTTWTPPPTWAEASKRLLSSVGQLQRTLQLSLATSTATLTVLDRTKRVVTLSSASSNKTPHLKTNGSSSDLLERKALRWLAADCSVQTHGLPEGGVMHVYVKGKPRSEWMEHTFESAAAAAQFQTDVIALQLLGAQIRHMYDALSILHQGSEAFAGSEYVLHDTQWQPLNEKLHCVCEGIAWDDLMRCLGSSFPAIRFTLDMIRWLQSNKASRPHSRSKKDATNPESKQATTPVESSDASDGKGHMSDLYKYSKQRLLLGPVDFFRLFVPRLPEDAVPHERSDPSRMEQLLRWRKRVARASVLVDSYVKARSVANKGWKLLQYPRAKNYIRKRLAYDDNTDNYLCDCDEKNVYYEPTVSRDIPCQVRGLQGLRSKRDWQLVNNKIKRSTISATQACTLVAVHMFHIPANEPSVEGLCRNDPVLVIPSLRKLVEENTDLQFFVTAWFQETQRVAHIYVWVRSLAKGIDLAFDLVFDRYVKGDKSLRDRKLEVIFQLGIEANKMTLLTWCALNMLSLLIRLAWTGFRCVPQSVSYPERRLIPALHVASIGSTFHYGGSLQGDKSLPLNYVATVVHLDSRKSNSFATRILLSYVECGGLARDVVDFTFLIAAEKIDELPERAIAAVRVVRTNPEDTSLHLNCLRPSITRNDDDTNELVSLANSRAPRPMMSLFFQIFVTDPVVAAARLIGKKVGRILDFYSTTGRKKRSNTPNHPKFDDEAVVVSTINPFEKAVNELIVILKDVTVPVRREQLNHRKFDPMATTPFSSSHDVPWLADSGGGQHWDEVLQIPILRTVNRSDILRFYIGSECSLKNTAVRLVESAAWQGLTFPINKPLCRVELQNAQFFQQGIDLMGNPIFYFRHTCLGPWRGDENAVVAAVFYRFDKSLRKLLKEDSGVRCTLIVTLGRPQMAKRRKMSAGSASMTENRGDKTHVLDSNAASAVFEMDLDEEQDESETSEQLDGEVGIDDAINEPRGNNPRIDSEEHWHAHTNEAVVKRLLKIALSHYPERLHKALVVVGHGNTKYTRTAIGGAFTLSKLVDSPRTREKVKFLARYSDLQQYVSRQELVTIVGGTAHVQASAFQCR</sequence>
<evidence type="ECO:0000313" key="4">
    <source>
        <dbReference type="Proteomes" id="UP000000759"/>
    </source>
</evidence>
<feature type="compositionally biased region" description="Polar residues" evidence="1">
    <location>
        <begin position="439"/>
        <end position="454"/>
    </location>
</feature>
<feature type="transmembrane region" description="Helical" evidence="2">
    <location>
        <begin position="65"/>
        <end position="85"/>
    </location>
</feature>
<dbReference type="InParanoid" id="B7FUF3"/>
<dbReference type="OrthoDB" id="75724at2759"/>
<reference evidence="4" key="2">
    <citation type="submission" date="2008-08" db="EMBL/GenBank/DDBJ databases">
        <authorList>
            <consortium name="Diatom Consortium"/>
            <person name="Grigoriev I."/>
            <person name="Grimwood J."/>
            <person name="Kuo A."/>
            <person name="Otillar R.P."/>
            <person name="Salamov A."/>
            <person name="Detter J.C."/>
            <person name="Lindquist E."/>
            <person name="Shapiro H."/>
            <person name="Lucas S."/>
            <person name="Glavina del Rio T."/>
            <person name="Pitluck S."/>
            <person name="Rokhsar D."/>
            <person name="Bowler C."/>
        </authorList>
    </citation>
    <scope>GENOME REANNOTATION</scope>
    <source>
        <strain evidence="4">CCAP 1055/1</strain>
    </source>
</reference>